<evidence type="ECO:0000313" key="3">
    <source>
        <dbReference type="Proteomes" id="UP001158576"/>
    </source>
</evidence>
<proteinExistence type="predicted"/>
<organism evidence="2 3">
    <name type="scientific">Oikopleura dioica</name>
    <name type="common">Tunicate</name>
    <dbReference type="NCBI Taxonomy" id="34765"/>
    <lineage>
        <taxon>Eukaryota</taxon>
        <taxon>Metazoa</taxon>
        <taxon>Chordata</taxon>
        <taxon>Tunicata</taxon>
        <taxon>Appendicularia</taxon>
        <taxon>Copelata</taxon>
        <taxon>Oikopleuridae</taxon>
        <taxon>Oikopleura</taxon>
    </lineage>
</organism>
<evidence type="ECO:0000256" key="1">
    <source>
        <dbReference type="SAM" id="Phobius"/>
    </source>
</evidence>
<accession>A0ABN7RMR4</accession>
<dbReference type="Proteomes" id="UP001158576">
    <property type="component" value="Chromosome PAR"/>
</dbReference>
<keyword evidence="1" id="KW-0812">Transmembrane</keyword>
<evidence type="ECO:0000313" key="2">
    <source>
        <dbReference type="EMBL" id="CAG5078189.1"/>
    </source>
</evidence>
<feature type="transmembrane region" description="Helical" evidence="1">
    <location>
        <begin position="73"/>
        <end position="96"/>
    </location>
</feature>
<protein>
    <submittedName>
        <fullName evidence="2">Oidioi.mRNA.OKI2018_I69.PAR.g8923.t1.cds</fullName>
    </submittedName>
</protein>
<keyword evidence="1" id="KW-1133">Transmembrane helix</keyword>
<name>A0ABN7RMR4_OIKDI</name>
<dbReference type="EMBL" id="OU015568">
    <property type="protein sequence ID" value="CAG5078189.1"/>
    <property type="molecule type" value="Genomic_DNA"/>
</dbReference>
<keyword evidence="1" id="KW-0472">Membrane</keyword>
<keyword evidence="3" id="KW-1185">Reference proteome</keyword>
<gene>
    <name evidence="2" type="ORF">OKIOD_LOCUS481</name>
</gene>
<reference evidence="2 3" key="1">
    <citation type="submission" date="2021-04" db="EMBL/GenBank/DDBJ databases">
        <authorList>
            <person name="Bliznina A."/>
        </authorList>
    </citation>
    <scope>NUCLEOTIDE SEQUENCE [LARGE SCALE GENOMIC DNA]</scope>
</reference>
<sequence length="274" mass="31345">MRDWQAKCVVCSSRGKAVVVDNEVWIIPNSEQEARKQLQKWNTFRVKHYKTKGRFQYVRNPINNHGFGTLPQLITVVSLGSLFWIAVALLTSYLVFEGKKFTAGFGSACVMEYKKCILDHPLRECVQPLRNCGNPFHEDFKTFVMPISAEDGITIPPPGYEEQISFTPEESEANEKECLEVVKFGAEMCKQLCLKHDHAKYFLKNMSECSEICLHIGVPTEQICPLHEKCPDGCPCPEYICTKTNQTKAVVFVKAKYDFYTDKYTSLRRGSIKF</sequence>